<dbReference type="Gene3D" id="3.90.110.10">
    <property type="entry name" value="Lactate dehydrogenase/glycoside hydrolase, family 4, C-terminal"/>
    <property type="match status" value="1"/>
</dbReference>
<dbReference type="UniPathway" id="UPA00554">
    <property type="reaction ID" value="UER00611"/>
</dbReference>
<dbReference type="PIRSF" id="PIRSF000102">
    <property type="entry name" value="Lac_mal_DH"/>
    <property type="match status" value="1"/>
</dbReference>
<evidence type="ECO:0000256" key="6">
    <source>
        <dbReference type="ARBA" id="ARBA00049258"/>
    </source>
</evidence>
<dbReference type="Pfam" id="PF02866">
    <property type="entry name" value="Ldh_1_C"/>
    <property type="match status" value="1"/>
</dbReference>
<comment type="similarity">
    <text evidence="2">Belongs to the LDH/MDH superfamily. LDH family.</text>
</comment>
<dbReference type="GO" id="GO:0004459">
    <property type="term" value="F:L-lactate dehydrogenase (NAD+) activity"/>
    <property type="evidence" value="ECO:0007669"/>
    <property type="project" value="UniProtKB-EC"/>
</dbReference>
<evidence type="ECO:0000256" key="4">
    <source>
        <dbReference type="ARBA" id="ARBA00023002"/>
    </source>
</evidence>
<evidence type="ECO:0000259" key="10">
    <source>
        <dbReference type="Pfam" id="PF00056"/>
    </source>
</evidence>
<keyword evidence="5 8" id="KW-0520">NAD</keyword>
<dbReference type="GO" id="GO:0005737">
    <property type="term" value="C:cytoplasm"/>
    <property type="evidence" value="ECO:0007669"/>
    <property type="project" value="InterPro"/>
</dbReference>
<evidence type="ECO:0000256" key="8">
    <source>
        <dbReference type="PIRSR" id="PIRSR000102-3"/>
    </source>
</evidence>
<evidence type="ECO:0000313" key="12">
    <source>
        <dbReference type="EMBL" id="KAF7265285.1"/>
    </source>
</evidence>
<evidence type="ECO:0000259" key="11">
    <source>
        <dbReference type="Pfam" id="PF02866"/>
    </source>
</evidence>
<dbReference type="AlphaFoldDB" id="A0A834HUY0"/>
<dbReference type="GO" id="GO:0006089">
    <property type="term" value="P:lactate metabolic process"/>
    <property type="evidence" value="ECO:0007669"/>
    <property type="project" value="TreeGrafter"/>
</dbReference>
<dbReference type="InterPro" id="IPR036291">
    <property type="entry name" value="NAD(P)-bd_dom_sf"/>
</dbReference>
<feature type="domain" description="Lactate/malate dehydrogenase C-terminal" evidence="11">
    <location>
        <begin position="161"/>
        <end position="326"/>
    </location>
</feature>
<evidence type="ECO:0000313" key="13">
    <source>
        <dbReference type="Proteomes" id="UP000625711"/>
    </source>
</evidence>
<gene>
    <name evidence="12" type="ORF">GWI33_021278</name>
</gene>
<dbReference type="Pfam" id="PF00056">
    <property type="entry name" value="Ldh_1_N"/>
    <property type="match status" value="1"/>
</dbReference>
<dbReference type="PANTHER" id="PTHR43128:SF16">
    <property type="entry name" value="L-LACTATE DEHYDROGENASE"/>
    <property type="match status" value="1"/>
</dbReference>
<evidence type="ECO:0000256" key="9">
    <source>
        <dbReference type="RuleBase" id="RU003369"/>
    </source>
</evidence>
<dbReference type="FunFam" id="3.40.50.720:FF:000018">
    <property type="entry name" value="Malate dehydrogenase"/>
    <property type="match status" value="1"/>
</dbReference>
<evidence type="ECO:0000256" key="1">
    <source>
        <dbReference type="ARBA" id="ARBA00004843"/>
    </source>
</evidence>
<dbReference type="EMBL" id="JAACXV010014634">
    <property type="protein sequence ID" value="KAF7265285.1"/>
    <property type="molecule type" value="Genomic_DNA"/>
</dbReference>
<comment type="catalytic activity">
    <reaction evidence="6">
        <text>(S)-lactate + NAD(+) = pyruvate + NADH + H(+)</text>
        <dbReference type="Rhea" id="RHEA:23444"/>
        <dbReference type="ChEBI" id="CHEBI:15361"/>
        <dbReference type="ChEBI" id="CHEBI:15378"/>
        <dbReference type="ChEBI" id="CHEBI:16651"/>
        <dbReference type="ChEBI" id="CHEBI:57540"/>
        <dbReference type="ChEBI" id="CHEBI:57945"/>
        <dbReference type="EC" id="1.1.1.27"/>
    </reaction>
</comment>
<keyword evidence="13" id="KW-1185">Reference proteome</keyword>
<dbReference type="InterPro" id="IPR001236">
    <property type="entry name" value="Lactate/malate_DH_N"/>
</dbReference>
<feature type="binding site" evidence="8">
    <location>
        <begin position="26"/>
        <end position="31"/>
    </location>
    <ligand>
        <name>NAD(+)</name>
        <dbReference type="ChEBI" id="CHEBI:57540"/>
    </ligand>
</feature>
<feature type="active site" description="Proton acceptor" evidence="7">
    <location>
        <position position="191"/>
    </location>
</feature>
<name>A0A834HUY0_RHYFE</name>
<sequence>MSTIDAVLKSVGEKNDINIDKVTVVGAGEVGMATAMSILCQGIASEVALVDMVEDRLMGQLKDIQQGIMFLNAKVSASADYAVTAGSKVCVITAGVRQKDKETRLELVQRNTDVLKVIVPNIVKYCPDCVIIIITNPCDILAWVTWKLSGFPAGRIIGSGTTLDSARFRFLISEKLGVNPGSVHANIIAEHGESCVPLWSTINVGGARLRDRNPKIATENDPENWLDLFQNVIKSGYTVRTLKGFTNWAIGLSVAGLVKSVLKNDNKVYPVSTLAKGMCGIDQEVFLSLPCCLGRNGVTQVIEVKLADEERRLLKTSADKLKEVIDGVSLT</sequence>
<dbReference type="EC" id="1.1.1.27" evidence="3"/>
<dbReference type="NCBIfam" id="TIGR01771">
    <property type="entry name" value="L-LDH-NAD"/>
    <property type="match status" value="1"/>
</dbReference>
<organism evidence="12 13">
    <name type="scientific">Rhynchophorus ferrugineus</name>
    <name type="common">Red palm weevil</name>
    <name type="synonym">Curculio ferrugineus</name>
    <dbReference type="NCBI Taxonomy" id="354439"/>
    <lineage>
        <taxon>Eukaryota</taxon>
        <taxon>Metazoa</taxon>
        <taxon>Ecdysozoa</taxon>
        <taxon>Arthropoda</taxon>
        <taxon>Hexapoda</taxon>
        <taxon>Insecta</taxon>
        <taxon>Pterygota</taxon>
        <taxon>Neoptera</taxon>
        <taxon>Endopterygota</taxon>
        <taxon>Coleoptera</taxon>
        <taxon>Polyphaga</taxon>
        <taxon>Cucujiformia</taxon>
        <taxon>Curculionidae</taxon>
        <taxon>Dryophthorinae</taxon>
        <taxon>Rhynchophorus</taxon>
    </lineage>
</organism>
<dbReference type="Gene3D" id="3.40.50.720">
    <property type="entry name" value="NAD(P)-binding Rossmann-like Domain"/>
    <property type="match status" value="1"/>
</dbReference>
<dbReference type="CDD" id="cd05293">
    <property type="entry name" value="LDH_1"/>
    <property type="match status" value="1"/>
</dbReference>
<protein>
    <recommendedName>
        <fullName evidence="3">L-lactate dehydrogenase</fullName>
        <ecNumber evidence="3">1.1.1.27</ecNumber>
    </recommendedName>
</protein>
<evidence type="ECO:0000256" key="7">
    <source>
        <dbReference type="PIRSR" id="PIRSR000102-1"/>
    </source>
</evidence>
<feature type="domain" description="Lactate/malate dehydrogenase N-terminal" evidence="10">
    <location>
        <begin position="21"/>
        <end position="158"/>
    </location>
</feature>
<feature type="binding site" evidence="8">
    <location>
        <position position="111"/>
    </location>
    <ligand>
        <name>NAD(+)</name>
        <dbReference type="ChEBI" id="CHEBI:57540"/>
    </ligand>
</feature>
<evidence type="ECO:0000256" key="3">
    <source>
        <dbReference type="ARBA" id="ARBA00012967"/>
    </source>
</evidence>
<proteinExistence type="inferred from homology"/>
<feature type="binding site" evidence="8">
    <location>
        <position position="51"/>
    </location>
    <ligand>
        <name>NAD(+)</name>
        <dbReference type="ChEBI" id="CHEBI:57540"/>
    </ligand>
</feature>
<dbReference type="PANTHER" id="PTHR43128">
    <property type="entry name" value="L-2-HYDROXYCARBOXYLATE DEHYDROGENASE (NAD(P)(+))"/>
    <property type="match status" value="1"/>
</dbReference>
<evidence type="ECO:0000256" key="5">
    <source>
        <dbReference type="ARBA" id="ARBA00023027"/>
    </source>
</evidence>
<dbReference type="OrthoDB" id="5405561at2759"/>
<dbReference type="Proteomes" id="UP000625711">
    <property type="component" value="Unassembled WGS sequence"/>
</dbReference>
<feature type="binding site" evidence="8">
    <location>
        <begin position="134"/>
        <end position="136"/>
    </location>
    <ligand>
        <name>NAD(+)</name>
        <dbReference type="ChEBI" id="CHEBI:57540"/>
    </ligand>
</feature>
<dbReference type="InterPro" id="IPR015955">
    <property type="entry name" value="Lactate_DH/Glyco_Ohase_4_C"/>
</dbReference>
<dbReference type="SUPFAM" id="SSF56327">
    <property type="entry name" value="LDH C-terminal domain-like"/>
    <property type="match status" value="1"/>
</dbReference>
<reference evidence="12" key="1">
    <citation type="submission" date="2020-08" db="EMBL/GenBank/DDBJ databases">
        <title>Genome sequencing and assembly of the red palm weevil Rhynchophorus ferrugineus.</title>
        <authorList>
            <person name="Dias G.B."/>
            <person name="Bergman C.M."/>
            <person name="Manee M."/>
        </authorList>
    </citation>
    <scope>NUCLEOTIDE SEQUENCE</scope>
    <source>
        <strain evidence="12">AA-2017</strain>
        <tissue evidence="12">Whole larva</tissue>
    </source>
</reference>
<accession>A0A834HUY0</accession>
<evidence type="ECO:0000256" key="2">
    <source>
        <dbReference type="ARBA" id="ARBA00006054"/>
    </source>
</evidence>
<keyword evidence="4 9" id="KW-0560">Oxidoreductase</keyword>
<dbReference type="SUPFAM" id="SSF51735">
    <property type="entry name" value="NAD(P)-binding Rossmann-fold domains"/>
    <property type="match status" value="1"/>
</dbReference>
<dbReference type="PRINTS" id="PR00086">
    <property type="entry name" value="LLDHDRGNASE"/>
</dbReference>
<dbReference type="InterPro" id="IPR011304">
    <property type="entry name" value="L-lactate_DH"/>
</dbReference>
<dbReference type="InterPro" id="IPR022383">
    <property type="entry name" value="Lactate/malate_DH_C"/>
</dbReference>
<comment type="pathway">
    <text evidence="1">Fermentation; pyruvate fermentation to lactate; (S)-lactate from pyruvate: step 1/1.</text>
</comment>
<dbReference type="InterPro" id="IPR001557">
    <property type="entry name" value="L-lactate/malate_DH"/>
</dbReference>
<comment type="caution">
    <text evidence="12">The sequence shown here is derived from an EMBL/GenBank/DDBJ whole genome shotgun (WGS) entry which is preliminary data.</text>
</comment>